<accession>A0A0G4E4X0</accession>
<protein>
    <recommendedName>
        <fullName evidence="2">Lipoprotein</fullName>
    </recommendedName>
</protein>
<organism evidence="1">
    <name type="scientific">Pseudomonas fluorescens (strain SBW25)</name>
    <dbReference type="NCBI Taxonomy" id="216595"/>
    <lineage>
        <taxon>Bacteria</taxon>
        <taxon>Pseudomonadati</taxon>
        <taxon>Pseudomonadota</taxon>
        <taxon>Gammaproteobacteria</taxon>
        <taxon>Pseudomonadales</taxon>
        <taxon>Pseudomonadaceae</taxon>
        <taxon>Pseudomonas</taxon>
    </lineage>
</organism>
<dbReference type="PROSITE" id="PS51257">
    <property type="entry name" value="PROKAR_LIPOPROTEIN"/>
    <property type="match status" value="1"/>
</dbReference>
<proteinExistence type="predicted"/>
<sequence length="118" mass="12903">MLLKKFCGVAACLLTAGCTSGWIDNPSPSTRGLVNDLRLEGFVCSARYSDIECMQTEPLRNKQPSKCDGEKGCIPQPDILVFNRYRINQPDSGVPTIKHDVVEKVDGKMIGGTKVKSD</sequence>
<dbReference type="RefSeq" id="WP_192963204.1">
    <property type="nucleotide sequence ID" value="NZ_LN713926.1"/>
</dbReference>
<gene>
    <name evidence="1" type="ORF">PQBR57_0029</name>
</gene>
<dbReference type="EMBL" id="LN713926">
    <property type="protein sequence ID" value="CEK41982.1"/>
    <property type="molecule type" value="Genomic_DNA"/>
</dbReference>
<reference evidence="1" key="1">
    <citation type="submission" date="2014-12" db="EMBL/GenBank/DDBJ databases">
        <authorList>
            <person name="Hall J."/>
        </authorList>
    </citation>
    <scope>NUCLEOTIDE SEQUENCE [LARGE SCALE GENOMIC DNA]</scope>
    <source>
        <strain evidence="1">SBW25</strain>
        <plasmid evidence="1">pQBR57</plasmid>
    </source>
</reference>
<name>A0A0G4E4X0_PSEFS</name>
<evidence type="ECO:0000313" key="1">
    <source>
        <dbReference type="EMBL" id="CEK41982.1"/>
    </source>
</evidence>
<dbReference type="AlphaFoldDB" id="A0A0G4E4X0"/>
<geneLocation type="plasmid" evidence="1">
    <name>pQBR57</name>
</geneLocation>
<keyword evidence="1" id="KW-0614">Plasmid</keyword>
<reference evidence="1" key="2">
    <citation type="submission" date="2015-06" db="EMBL/GenBank/DDBJ databases">
        <title>Environmentally co-occuring mercury resistance plasmids are genetically and phenotypically diverse and confer variable context-dependent fitness effects.</title>
        <authorList>
            <person name="Hall J.P.J."/>
            <person name="Harrison E."/>
            <person name="Lilley A.K."/>
            <person name="Paterson S."/>
            <person name="Spiers A.J."/>
            <person name="Brockhurst M.A."/>
        </authorList>
    </citation>
    <scope>NUCLEOTIDE SEQUENCE [LARGE SCALE GENOMIC DNA]</scope>
    <source>
        <strain evidence="1">SBW25</strain>
        <plasmid evidence="1">pQBR57</plasmid>
    </source>
</reference>
<evidence type="ECO:0008006" key="2">
    <source>
        <dbReference type="Google" id="ProtNLM"/>
    </source>
</evidence>